<accession>A0ABY2TLT3</accession>
<dbReference type="Proteomes" id="UP000310168">
    <property type="component" value="Unassembled WGS sequence"/>
</dbReference>
<sequence length="108" mass="12603">FDDSVYLKKGDMLFSWSGNPETSIDVFYYNLPDGWLNQHIFKIKTKDSVFYRYFFYILKYLKPNFTAIATNKQTTGLGHVTINDLKKIKIKLPPLEEQKKIASILSSL</sequence>
<keyword evidence="5" id="KW-0378">Hydrolase</keyword>
<dbReference type="InterPro" id="IPR044946">
    <property type="entry name" value="Restrct_endonuc_typeI_TRD_sf"/>
</dbReference>
<comment type="similarity">
    <text evidence="1">Belongs to the type-I restriction system S methylase family.</text>
</comment>
<dbReference type="RefSeq" id="WP_170310896.1">
    <property type="nucleotide sequence ID" value="NZ_SJDU01000860.1"/>
</dbReference>
<gene>
    <name evidence="5" type="ORF">EZH24_13690</name>
</gene>
<evidence type="ECO:0000256" key="3">
    <source>
        <dbReference type="ARBA" id="ARBA00023125"/>
    </source>
</evidence>
<name>A0ABY2TLT3_9SPIR</name>
<evidence type="ECO:0000313" key="5">
    <source>
        <dbReference type="EMBL" id="TKZ20584.1"/>
    </source>
</evidence>
<evidence type="ECO:0000313" key="6">
    <source>
        <dbReference type="Proteomes" id="UP000310168"/>
    </source>
</evidence>
<reference evidence="5 6" key="1">
    <citation type="journal article" date="2019" name="Anaerobe">
        <title>Brachyspira catarrhinii sp. nov., an anaerobic intestinal spirochaete isolated from vervet monkeys may have been misidentified as Brachyspira aalborgi in previous studies.</title>
        <authorList>
            <person name="Phillips N.D."/>
            <person name="La T."/>
            <person name="Hampson D.J."/>
        </authorList>
    </citation>
    <scope>NUCLEOTIDE SEQUENCE [LARGE SCALE GENOMIC DNA]</scope>
    <source>
        <strain evidence="5 6">Z12</strain>
    </source>
</reference>
<dbReference type="InterPro" id="IPR000055">
    <property type="entry name" value="Restrct_endonuc_typeI_TRD"/>
</dbReference>
<evidence type="ECO:0000259" key="4">
    <source>
        <dbReference type="Pfam" id="PF01420"/>
    </source>
</evidence>
<feature type="non-terminal residue" evidence="5">
    <location>
        <position position="1"/>
    </location>
</feature>
<proteinExistence type="inferred from homology"/>
<dbReference type="Gene3D" id="3.90.220.20">
    <property type="entry name" value="DNA methylase specificity domains"/>
    <property type="match status" value="1"/>
</dbReference>
<protein>
    <submittedName>
        <fullName evidence="5">Restriction endonuclease subunit S</fullName>
    </submittedName>
</protein>
<keyword evidence="3" id="KW-0238">DNA-binding</keyword>
<keyword evidence="5" id="KW-0255">Endonuclease</keyword>
<feature type="non-terminal residue" evidence="5">
    <location>
        <position position="108"/>
    </location>
</feature>
<organism evidence="5 6">
    <name type="scientific">Brachyspira catarrhinii</name>
    <dbReference type="NCBI Taxonomy" id="2528966"/>
    <lineage>
        <taxon>Bacteria</taxon>
        <taxon>Pseudomonadati</taxon>
        <taxon>Spirochaetota</taxon>
        <taxon>Spirochaetia</taxon>
        <taxon>Brachyspirales</taxon>
        <taxon>Brachyspiraceae</taxon>
        <taxon>Brachyspira</taxon>
    </lineage>
</organism>
<keyword evidence="6" id="KW-1185">Reference proteome</keyword>
<keyword evidence="5" id="KW-0540">Nuclease</keyword>
<evidence type="ECO:0000256" key="2">
    <source>
        <dbReference type="ARBA" id="ARBA00022747"/>
    </source>
</evidence>
<dbReference type="EMBL" id="SJDU01000860">
    <property type="protein sequence ID" value="TKZ20584.1"/>
    <property type="molecule type" value="Genomic_DNA"/>
</dbReference>
<feature type="domain" description="Type I restriction modification DNA specificity" evidence="4">
    <location>
        <begin position="3"/>
        <end position="108"/>
    </location>
</feature>
<comment type="caution">
    <text evidence="5">The sequence shown here is derived from an EMBL/GenBank/DDBJ whole genome shotgun (WGS) entry which is preliminary data.</text>
</comment>
<dbReference type="InterPro" id="IPR051212">
    <property type="entry name" value="Type-I_RE_S_subunit"/>
</dbReference>
<evidence type="ECO:0000256" key="1">
    <source>
        <dbReference type="ARBA" id="ARBA00010923"/>
    </source>
</evidence>
<dbReference type="Pfam" id="PF01420">
    <property type="entry name" value="Methylase_S"/>
    <property type="match status" value="1"/>
</dbReference>
<dbReference type="GO" id="GO:0004519">
    <property type="term" value="F:endonuclease activity"/>
    <property type="evidence" value="ECO:0007669"/>
    <property type="project" value="UniProtKB-KW"/>
</dbReference>
<dbReference type="SUPFAM" id="SSF116734">
    <property type="entry name" value="DNA methylase specificity domain"/>
    <property type="match status" value="1"/>
</dbReference>
<dbReference type="PANTHER" id="PTHR43140">
    <property type="entry name" value="TYPE-1 RESTRICTION ENZYME ECOKI SPECIFICITY PROTEIN"/>
    <property type="match status" value="1"/>
</dbReference>
<dbReference type="PANTHER" id="PTHR43140:SF1">
    <property type="entry name" value="TYPE I RESTRICTION ENZYME ECOKI SPECIFICITY SUBUNIT"/>
    <property type="match status" value="1"/>
</dbReference>
<keyword evidence="2" id="KW-0680">Restriction system</keyword>